<evidence type="ECO:0000313" key="3">
    <source>
        <dbReference type="Proteomes" id="UP001302367"/>
    </source>
</evidence>
<evidence type="ECO:0000259" key="1">
    <source>
        <dbReference type="Pfam" id="PF24494"/>
    </source>
</evidence>
<evidence type="ECO:0000313" key="2">
    <source>
        <dbReference type="EMBL" id="WPB07203.1"/>
    </source>
</evidence>
<proteinExistence type="predicted"/>
<accession>A0ABZ0P5T9</accession>
<organism evidence="2 3">
    <name type="scientific">Cercospora beticola</name>
    <name type="common">Sugarbeet leaf spot fungus</name>
    <dbReference type="NCBI Taxonomy" id="122368"/>
    <lineage>
        <taxon>Eukaryota</taxon>
        <taxon>Fungi</taxon>
        <taxon>Dikarya</taxon>
        <taxon>Ascomycota</taxon>
        <taxon>Pezizomycotina</taxon>
        <taxon>Dothideomycetes</taxon>
        <taxon>Dothideomycetidae</taxon>
        <taxon>Mycosphaerellales</taxon>
        <taxon>Mycosphaerellaceae</taxon>
        <taxon>Cercospora</taxon>
    </lineage>
</organism>
<dbReference type="GeneID" id="90644783"/>
<feature type="domain" description="DUF7587" evidence="1">
    <location>
        <begin position="124"/>
        <end position="256"/>
    </location>
</feature>
<name>A0ABZ0P5T9_CERBT</name>
<keyword evidence="3" id="KW-1185">Reference proteome</keyword>
<reference evidence="2 3" key="1">
    <citation type="submission" date="2023-09" db="EMBL/GenBank/DDBJ databases">
        <title>Complete-Gapless Cercospora beticola genome.</title>
        <authorList>
            <person name="Wyatt N.A."/>
            <person name="Spanner R.E."/>
            <person name="Bolton M.D."/>
        </authorList>
    </citation>
    <scope>NUCLEOTIDE SEQUENCE [LARGE SCALE GENOMIC DNA]</scope>
    <source>
        <strain evidence="2">Cb09-40</strain>
    </source>
</reference>
<dbReference type="RefSeq" id="XP_065459529.1">
    <property type="nucleotide sequence ID" value="XM_065603457.1"/>
</dbReference>
<dbReference type="Pfam" id="PF24494">
    <property type="entry name" value="DUF7587"/>
    <property type="match status" value="1"/>
</dbReference>
<dbReference type="Proteomes" id="UP001302367">
    <property type="component" value="Chromosome 8"/>
</dbReference>
<gene>
    <name evidence="2" type="ORF">RHO25_011864</name>
</gene>
<protein>
    <recommendedName>
        <fullName evidence="1">DUF7587 domain-containing protein</fullName>
    </recommendedName>
</protein>
<sequence>MVQHSPEPDADDVFDSFQTLSMVDHDVSKAELQKLNQRVLKACMDFVHSVRVLQASLAWYENDIAQDTARLSYLHRRLEEVASAVSSSATAVRFWQDHPYRYQNGPTLFWPLDEHDGCGEMPEPPKYLFRTADDSSSGQNNVDFIASAASIVSPGLSKIDLLSPRTRSTAAQRLHNHLRKQCFDDQDITDNLSSWSSSLLFVVQYALWRARKGRRPLDQVMIYAVDTTEFPRGQFASDKWLLKKLGDDVPATSWEWSLMTLRAKGYDNGEYLSQGMVDIRNRSCAISLANLLFSGLYDLYPEFKDQTGSEKWTKRVQDLRSDWAASNKTTRDEISSAMQVAATCFEGFNYLDIAVVLLTFKNRRRLNDDESSGE</sequence>
<dbReference type="EMBL" id="CP134191">
    <property type="protein sequence ID" value="WPB07203.1"/>
    <property type="molecule type" value="Genomic_DNA"/>
</dbReference>
<dbReference type="InterPro" id="IPR056009">
    <property type="entry name" value="DUF7587"/>
</dbReference>